<comment type="caution">
    <text evidence="1">The sequence shown here is derived from an EMBL/GenBank/DDBJ whole genome shotgun (WGS) entry which is preliminary data.</text>
</comment>
<dbReference type="Proteomes" id="UP000735302">
    <property type="component" value="Unassembled WGS sequence"/>
</dbReference>
<evidence type="ECO:0000313" key="2">
    <source>
        <dbReference type="Proteomes" id="UP000735302"/>
    </source>
</evidence>
<evidence type="ECO:0000313" key="1">
    <source>
        <dbReference type="EMBL" id="GFO18165.1"/>
    </source>
</evidence>
<dbReference type="AlphaFoldDB" id="A0AAV4BGD7"/>
<sequence>MPKGWRWYHDAQRQEVIPRCPEAGNDNSIGRARKRWRDAQRQEMIPRCPEAGNDNSIGRARKRWRDAQRKVMAARYPETGSDDAVRQQISSVIFIVLQSSCSSVCASLH</sequence>
<dbReference type="EMBL" id="BLXT01004931">
    <property type="protein sequence ID" value="GFO18165.1"/>
    <property type="molecule type" value="Genomic_DNA"/>
</dbReference>
<name>A0AAV4BGD7_9GAST</name>
<gene>
    <name evidence="1" type="ORF">PoB_004467000</name>
</gene>
<accession>A0AAV4BGD7</accession>
<reference evidence="1 2" key="1">
    <citation type="journal article" date="2021" name="Elife">
        <title>Chloroplast acquisition without the gene transfer in kleptoplastic sea slugs, Plakobranchus ocellatus.</title>
        <authorList>
            <person name="Maeda T."/>
            <person name="Takahashi S."/>
            <person name="Yoshida T."/>
            <person name="Shimamura S."/>
            <person name="Takaki Y."/>
            <person name="Nagai Y."/>
            <person name="Toyoda A."/>
            <person name="Suzuki Y."/>
            <person name="Arimoto A."/>
            <person name="Ishii H."/>
            <person name="Satoh N."/>
            <person name="Nishiyama T."/>
            <person name="Hasebe M."/>
            <person name="Maruyama T."/>
            <person name="Minagawa J."/>
            <person name="Obokata J."/>
            <person name="Shigenobu S."/>
        </authorList>
    </citation>
    <scope>NUCLEOTIDE SEQUENCE [LARGE SCALE GENOMIC DNA]</scope>
</reference>
<proteinExistence type="predicted"/>
<keyword evidence="2" id="KW-1185">Reference proteome</keyword>
<protein>
    <submittedName>
        <fullName evidence="1">Uncharacterized protein</fullName>
    </submittedName>
</protein>
<organism evidence="1 2">
    <name type="scientific">Plakobranchus ocellatus</name>
    <dbReference type="NCBI Taxonomy" id="259542"/>
    <lineage>
        <taxon>Eukaryota</taxon>
        <taxon>Metazoa</taxon>
        <taxon>Spiralia</taxon>
        <taxon>Lophotrochozoa</taxon>
        <taxon>Mollusca</taxon>
        <taxon>Gastropoda</taxon>
        <taxon>Heterobranchia</taxon>
        <taxon>Euthyneura</taxon>
        <taxon>Panpulmonata</taxon>
        <taxon>Sacoglossa</taxon>
        <taxon>Placobranchoidea</taxon>
        <taxon>Plakobranchidae</taxon>
        <taxon>Plakobranchus</taxon>
    </lineage>
</organism>